<dbReference type="RefSeq" id="WP_165772459.1">
    <property type="nucleotide sequence ID" value="NZ_PDJQ01000001.1"/>
</dbReference>
<name>A0A2A9HF14_TEPT2</name>
<dbReference type="CDD" id="cd03801">
    <property type="entry name" value="GT4_PimA-like"/>
    <property type="match status" value="1"/>
</dbReference>
<reference evidence="3 4" key="1">
    <citation type="submission" date="2017-09" db="EMBL/GenBank/DDBJ databases">
        <title>Sequencing the genomes of two abundant thermophiles in Great Basin hot springs: Thermocrinis jamiesonii and novel Chloroflexi Thermoflexus hugenholtzii.</title>
        <authorList>
            <person name="Hedlund B."/>
        </authorList>
    </citation>
    <scope>NUCLEOTIDE SEQUENCE [LARGE SCALE GENOMIC DNA]</scope>
    <source>
        <strain evidence="3 4">G233</strain>
    </source>
</reference>
<feature type="transmembrane region" description="Helical" evidence="1">
    <location>
        <begin position="72"/>
        <end position="90"/>
    </location>
</feature>
<keyword evidence="1" id="KW-0472">Membrane</keyword>
<organism evidence="3 4">
    <name type="scientific">Tepidiforma thermophila (strain KCTC 52669 / CGMCC 1.13589 / G233)</name>
    <dbReference type="NCBI Taxonomy" id="2761530"/>
    <lineage>
        <taxon>Bacteria</taxon>
        <taxon>Bacillati</taxon>
        <taxon>Chloroflexota</taxon>
        <taxon>Tepidiformia</taxon>
        <taxon>Tepidiformales</taxon>
        <taxon>Tepidiformaceae</taxon>
        <taxon>Tepidiforma</taxon>
    </lineage>
</organism>
<dbReference type="SUPFAM" id="SSF53756">
    <property type="entry name" value="UDP-Glycosyltransferase/glycogen phosphorylase"/>
    <property type="match status" value="1"/>
</dbReference>
<comment type="caution">
    <text evidence="3">The sequence shown here is derived from an EMBL/GenBank/DDBJ whole genome shotgun (WGS) entry which is preliminary data.</text>
</comment>
<feature type="domain" description="Glycosyltransferase subfamily 4-like N-terminal" evidence="2">
    <location>
        <begin position="10"/>
        <end position="147"/>
    </location>
</feature>
<dbReference type="PANTHER" id="PTHR45947:SF3">
    <property type="entry name" value="SULFOQUINOVOSYL TRANSFERASE SQD2"/>
    <property type="match status" value="1"/>
</dbReference>
<dbReference type="Proteomes" id="UP000223071">
    <property type="component" value="Unassembled WGS sequence"/>
</dbReference>
<dbReference type="InterPro" id="IPR028098">
    <property type="entry name" value="Glyco_trans_4-like_N"/>
</dbReference>
<sequence length="336" mass="36721">MRFAQVNDVASVAAGLAAGLRARGHTVDILLPRLYGAKLPPLLKLAVAPLRVMDWVRLAARLRRGRYDAVHIHYAYLGLVGILAGVPYVLHCHGDDVRDLARRPWRGLIRLALRRAAHVYYSTPDLAPWCTAVRPDAEFLPNPVDTATFRPQPLPADARDVFIICALARNKGAEKILAAMRQLSARRPGLRVTAIAGGELTRQFEALPTVVLLLHQPRERLPGLMARHRVLIGQVHEGAIGMVELEGMACGRPVIASFRFAEVYGVEAPVVHAETPEAIAAAVEQLLDDRALAGAVGAASRRWVEEHHDAAVVAGRVEAWHRARIDRRAGRGSVEA</sequence>
<evidence type="ECO:0000313" key="4">
    <source>
        <dbReference type="Proteomes" id="UP000223071"/>
    </source>
</evidence>
<keyword evidence="1" id="KW-0812">Transmembrane</keyword>
<evidence type="ECO:0000256" key="1">
    <source>
        <dbReference type="SAM" id="Phobius"/>
    </source>
</evidence>
<keyword evidence="3" id="KW-0808">Transferase</keyword>
<gene>
    <name evidence="3" type="ORF">A9A59_0574</name>
</gene>
<proteinExistence type="predicted"/>
<dbReference type="Gene3D" id="3.40.50.2000">
    <property type="entry name" value="Glycogen Phosphorylase B"/>
    <property type="match status" value="2"/>
</dbReference>
<dbReference type="AlphaFoldDB" id="A0A2A9HF14"/>
<dbReference type="EMBL" id="PDJQ01000001">
    <property type="protein sequence ID" value="PFG73379.1"/>
    <property type="molecule type" value="Genomic_DNA"/>
</dbReference>
<accession>A0A2A9HF14</accession>
<protein>
    <submittedName>
        <fullName evidence="3">Glycosyltransferase involved in cell wall biosynthesis</fullName>
    </submittedName>
</protein>
<evidence type="ECO:0000313" key="3">
    <source>
        <dbReference type="EMBL" id="PFG73379.1"/>
    </source>
</evidence>
<dbReference type="Pfam" id="PF13439">
    <property type="entry name" value="Glyco_transf_4"/>
    <property type="match status" value="1"/>
</dbReference>
<dbReference type="InterPro" id="IPR050194">
    <property type="entry name" value="Glycosyltransferase_grp1"/>
</dbReference>
<dbReference type="Pfam" id="PF13692">
    <property type="entry name" value="Glyco_trans_1_4"/>
    <property type="match status" value="1"/>
</dbReference>
<dbReference type="GO" id="GO:0016757">
    <property type="term" value="F:glycosyltransferase activity"/>
    <property type="evidence" value="ECO:0007669"/>
    <property type="project" value="TreeGrafter"/>
</dbReference>
<dbReference type="PANTHER" id="PTHR45947">
    <property type="entry name" value="SULFOQUINOVOSYL TRANSFERASE SQD2"/>
    <property type="match status" value="1"/>
</dbReference>
<keyword evidence="1" id="KW-1133">Transmembrane helix</keyword>
<evidence type="ECO:0000259" key="2">
    <source>
        <dbReference type="Pfam" id="PF13439"/>
    </source>
</evidence>
<keyword evidence="4" id="KW-1185">Reference proteome</keyword>